<dbReference type="Pfam" id="PF03720">
    <property type="entry name" value="UDPG_MGDP_dh_C"/>
    <property type="match status" value="1"/>
</dbReference>
<dbReference type="InterPro" id="IPR036220">
    <property type="entry name" value="UDP-Glc/GDP-Man_DH_C_sf"/>
</dbReference>
<dbReference type="InterPro" id="IPR008927">
    <property type="entry name" value="6-PGluconate_DH-like_C_sf"/>
</dbReference>
<dbReference type="PANTHER" id="PTHR43750">
    <property type="entry name" value="UDP-GLUCOSE 6-DEHYDROGENASE TUAD"/>
    <property type="match status" value="1"/>
</dbReference>
<dbReference type="PANTHER" id="PTHR43750:SF3">
    <property type="entry name" value="UDP-GLUCOSE 6-DEHYDROGENASE TUAD"/>
    <property type="match status" value="1"/>
</dbReference>
<dbReference type="InterPro" id="IPR014026">
    <property type="entry name" value="UDP-Glc/GDP-Man_DH_dimer"/>
</dbReference>
<evidence type="ECO:0000256" key="5">
    <source>
        <dbReference type="ARBA" id="ARBA00023027"/>
    </source>
</evidence>
<reference evidence="9 10" key="1">
    <citation type="submission" date="2024-05" db="EMBL/GenBank/DDBJ databases">
        <authorList>
            <person name="Zhao H."/>
            <person name="Xu Y."/>
            <person name="Lin S."/>
            <person name="Spain J.C."/>
            <person name="Zhou N.-Y."/>
        </authorList>
    </citation>
    <scope>NUCLEOTIDE SEQUENCE [LARGE SCALE GENOMIC DNA]</scope>
    <source>
        <strain evidence="9 10">NEAU-NG30</strain>
    </source>
</reference>
<comment type="caution">
    <text evidence="9">The sequence shown here is derived from an EMBL/GenBank/DDBJ whole genome shotgun (WGS) entry which is preliminary data.</text>
</comment>
<protein>
    <recommendedName>
        <fullName evidence="3 7">UDP-glucose 6-dehydrogenase</fullName>
        <ecNumber evidence="3 7">1.1.1.22</ecNumber>
    </recommendedName>
</protein>
<dbReference type="NCBIfam" id="TIGR03026">
    <property type="entry name" value="NDP-sugDHase"/>
    <property type="match status" value="1"/>
</dbReference>
<evidence type="ECO:0000256" key="4">
    <source>
        <dbReference type="ARBA" id="ARBA00023002"/>
    </source>
</evidence>
<dbReference type="RefSeq" id="WP_348948064.1">
    <property type="nucleotide sequence ID" value="NZ_JBDZYD010000002.1"/>
</dbReference>
<dbReference type="InterPro" id="IPR001732">
    <property type="entry name" value="UDP-Glc/GDP-Man_DH_N"/>
</dbReference>
<comment type="catalytic activity">
    <reaction evidence="6 7">
        <text>UDP-alpha-D-glucose + 2 NAD(+) + H2O = UDP-alpha-D-glucuronate + 2 NADH + 3 H(+)</text>
        <dbReference type="Rhea" id="RHEA:23596"/>
        <dbReference type="ChEBI" id="CHEBI:15377"/>
        <dbReference type="ChEBI" id="CHEBI:15378"/>
        <dbReference type="ChEBI" id="CHEBI:57540"/>
        <dbReference type="ChEBI" id="CHEBI:57945"/>
        <dbReference type="ChEBI" id="CHEBI:58052"/>
        <dbReference type="ChEBI" id="CHEBI:58885"/>
        <dbReference type="EC" id="1.1.1.22"/>
    </reaction>
</comment>
<evidence type="ECO:0000256" key="2">
    <source>
        <dbReference type="ARBA" id="ARBA00006601"/>
    </source>
</evidence>
<dbReference type="SUPFAM" id="SSF52413">
    <property type="entry name" value="UDP-glucose/GDP-mannose dehydrogenase C-terminal domain"/>
    <property type="match status" value="1"/>
</dbReference>
<comment type="similarity">
    <text evidence="2 7">Belongs to the UDP-glucose/GDP-mannose dehydrogenase family.</text>
</comment>
<evidence type="ECO:0000256" key="7">
    <source>
        <dbReference type="PIRNR" id="PIRNR000124"/>
    </source>
</evidence>
<dbReference type="EMBL" id="JBDZYD010000002">
    <property type="protein sequence ID" value="MEQ0558599.1"/>
    <property type="molecule type" value="Genomic_DNA"/>
</dbReference>
<comment type="pathway">
    <text evidence="1">Nucleotide-sugar biosynthesis; UDP-alpha-D-glucuronate biosynthesis; UDP-alpha-D-glucuronate from UDP-alpha-D-glucose: step 1/1.</text>
</comment>
<accession>A0ABV0L8H4</accession>
<keyword evidence="10" id="KW-1185">Reference proteome</keyword>
<dbReference type="InterPro" id="IPR017476">
    <property type="entry name" value="UDP-Glc/GDP-Man"/>
</dbReference>
<dbReference type="PIRSF" id="PIRSF000124">
    <property type="entry name" value="UDPglc_GDPman_dh"/>
    <property type="match status" value="1"/>
</dbReference>
<dbReference type="SUPFAM" id="SSF48179">
    <property type="entry name" value="6-phosphogluconate dehydrogenase C-terminal domain-like"/>
    <property type="match status" value="1"/>
</dbReference>
<dbReference type="GO" id="GO:0016491">
    <property type="term" value="F:oxidoreductase activity"/>
    <property type="evidence" value="ECO:0007669"/>
    <property type="project" value="UniProtKB-KW"/>
</dbReference>
<name>A0ABV0L8H4_9PSEU</name>
<keyword evidence="4 7" id="KW-0560">Oxidoreductase</keyword>
<evidence type="ECO:0000313" key="10">
    <source>
        <dbReference type="Proteomes" id="UP001440984"/>
    </source>
</evidence>
<dbReference type="Gene3D" id="3.40.50.720">
    <property type="entry name" value="NAD(P)-binding Rossmann-like Domain"/>
    <property type="match status" value="2"/>
</dbReference>
<evidence type="ECO:0000313" key="9">
    <source>
        <dbReference type="EMBL" id="MEQ0558599.1"/>
    </source>
</evidence>
<dbReference type="EC" id="1.1.1.22" evidence="3 7"/>
<dbReference type="PROSITE" id="PS51257">
    <property type="entry name" value="PROKAR_LIPOPROTEIN"/>
    <property type="match status" value="1"/>
</dbReference>
<dbReference type="Proteomes" id="UP001440984">
    <property type="component" value="Unassembled WGS sequence"/>
</dbReference>
<dbReference type="SUPFAM" id="SSF51735">
    <property type="entry name" value="NAD(P)-binding Rossmann-fold domains"/>
    <property type="match status" value="1"/>
</dbReference>
<evidence type="ECO:0000259" key="8">
    <source>
        <dbReference type="SMART" id="SM00984"/>
    </source>
</evidence>
<gene>
    <name evidence="9" type="ORF">ABJI51_05930</name>
</gene>
<dbReference type="InterPro" id="IPR036291">
    <property type="entry name" value="NAD(P)-bd_dom_sf"/>
</dbReference>
<proteinExistence type="inferred from homology"/>
<dbReference type="PIRSF" id="PIRSF500134">
    <property type="entry name" value="UDPglc_DH_bac"/>
    <property type="match status" value="1"/>
</dbReference>
<dbReference type="InterPro" id="IPR014027">
    <property type="entry name" value="UDP-Glc/GDP-Man_DH_C"/>
</dbReference>
<dbReference type="Pfam" id="PF00984">
    <property type="entry name" value="UDPG_MGDP_dh"/>
    <property type="match status" value="1"/>
</dbReference>
<evidence type="ECO:0000256" key="1">
    <source>
        <dbReference type="ARBA" id="ARBA00004701"/>
    </source>
</evidence>
<keyword evidence="5 7" id="KW-0520">NAD</keyword>
<dbReference type="Gene3D" id="1.20.5.100">
    <property type="entry name" value="Cytochrome c1, transmembrane anchor, C-terminal"/>
    <property type="match status" value="1"/>
</dbReference>
<sequence length="428" mass="44674">MSIHRITVVGAGYVGLTTGACLASFGHRVVCADVDAGKIARLRAGKVDILEAGLPELVAAGLAAGTLAFEVGAAAAVQDAEAVFLCVPTPMAADGTADLSAVASVAAELGALLPAGCVVVNKSTVPVGTAEWVRRLLGRDDVAVVSNPEFLREGSAVHDFLHPDRIVVGSADEPAARRIAELYSPLRAPVVCTNAASAELIKYAANCFLAVKLSYVNAVAELCETFGAEIDAVTAGMGHDPRIGQAFLRPGPGWGGPCLPKDASALLRLAEGRGVRFDLLQAAVDDNARQSRRVVRRLADELGKPLDGARIGLLGLAFKPGTNDLRGSPALQVAELLADAGAEVVAHDPAVHRELPRITVVGDAYLAVKEVDAVLLVTEWPQFRELDWPAVADLMDGGLVFDARNHLDPAVLERSGLRWRGIGRQAAA</sequence>
<organism evidence="9 10">
    <name type="scientific">Amycolatopsis melonis</name>
    <dbReference type="NCBI Taxonomy" id="3156488"/>
    <lineage>
        <taxon>Bacteria</taxon>
        <taxon>Bacillati</taxon>
        <taxon>Actinomycetota</taxon>
        <taxon>Actinomycetes</taxon>
        <taxon>Pseudonocardiales</taxon>
        <taxon>Pseudonocardiaceae</taxon>
        <taxon>Amycolatopsis</taxon>
    </lineage>
</organism>
<feature type="domain" description="UDP-glucose/GDP-mannose dehydrogenase C-terminal" evidence="8">
    <location>
        <begin position="312"/>
        <end position="409"/>
    </location>
</feature>
<dbReference type="Pfam" id="PF03721">
    <property type="entry name" value="UDPG_MGDP_dh_N"/>
    <property type="match status" value="1"/>
</dbReference>
<dbReference type="SMART" id="SM00984">
    <property type="entry name" value="UDPG_MGDP_dh_C"/>
    <property type="match status" value="1"/>
</dbReference>
<dbReference type="InterPro" id="IPR028357">
    <property type="entry name" value="UDPglc_DH_bac"/>
</dbReference>
<evidence type="ECO:0000256" key="6">
    <source>
        <dbReference type="ARBA" id="ARBA00047473"/>
    </source>
</evidence>
<evidence type="ECO:0000256" key="3">
    <source>
        <dbReference type="ARBA" id="ARBA00012954"/>
    </source>
</evidence>